<keyword evidence="3" id="KW-1185">Reference proteome</keyword>
<protein>
    <recommendedName>
        <fullName evidence="4">SAP domain-containing protein</fullName>
    </recommendedName>
</protein>
<accession>A0ABQ0M5N2</accession>
<gene>
    <name evidence="2" type="ORF">MCHLO_14801</name>
</gene>
<evidence type="ECO:0000313" key="3">
    <source>
        <dbReference type="Proteomes" id="UP000815677"/>
    </source>
</evidence>
<dbReference type="Proteomes" id="UP000815677">
    <property type="component" value="Unassembled WGS sequence"/>
</dbReference>
<sequence>SKKLLPTDKLLDRVRRVAWALPPSLGEYWGPFHRPSHRPNGKHNRGFHWRCIYTLRPEKAPIIVDVEKDWSQLEKRTVLKLMEEKQQDALGTKAALCAHLRKCDHATEEEKAIAVRCNPTKDEQKEVDAKKRKAAAAAAAEEADDEGAGGRDAGPKKRKSVANAERSFTQSTLKAFKGVDMPFMAEQKDAIERQTLRATQSANLPERWTEDLEVLKLFMIMRSRAGEVIPSWSMIGERLLNDANAQLTRRLKQGTDGWRSNGRDAVGGVMVIHKFKCLLIDLVRTNRLKKDGESMKAQFLKMINDAETKLGCLGQLLLGDYLKENPAAKELISELIDFANWLNSHDKVREIFDSRQQTEFGKVLAYPLPNLTRWTTHLVAANRFDEIRSPIRAALLNDREQIIEAVVGAEKNPRKRREGREPDCLVVNQAGLERWFSNFSNKKNKKRNRLGLDKMAKQAKVTRHIRDEQYAEGLLQKHAGRKNHSNTTILLSVPHYADASLLSDTDGSGDDGPRESVVTKSSAAWRRRVRQWQEEVRELDDGDDELELPEPVRCTGFPTTLASLFGGKAVRPAAMVANNEVRARRKAALTEEGRLMELLQAEHSDEERDAGAQEGSGDDYQP</sequence>
<evidence type="ECO:0000256" key="1">
    <source>
        <dbReference type="SAM" id="MobiDB-lite"/>
    </source>
</evidence>
<proteinExistence type="predicted"/>
<feature type="region of interest" description="Disordered" evidence="1">
    <location>
        <begin position="121"/>
        <end position="166"/>
    </location>
</feature>
<feature type="region of interest" description="Disordered" evidence="1">
    <location>
        <begin position="598"/>
        <end position="622"/>
    </location>
</feature>
<feature type="compositionally biased region" description="Basic and acidic residues" evidence="1">
    <location>
        <begin position="598"/>
        <end position="611"/>
    </location>
</feature>
<evidence type="ECO:0000313" key="2">
    <source>
        <dbReference type="EMBL" id="GAT58359.1"/>
    </source>
</evidence>
<name>A0ABQ0M5N2_MYCCL</name>
<feature type="non-terminal residue" evidence="2">
    <location>
        <position position="1"/>
    </location>
</feature>
<organism evidence="2 3">
    <name type="scientific">Mycena chlorophos</name>
    <name type="common">Agaric fungus</name>
    <name type="synonym">Agaricus chlorophos</name>
    <dbReference type="NCBI Taxonomy" id="658473"/>
    <lineage>
        <taxon>Eukaryota</taxon>
        <taxon>Fungi</taxon>
        <taxon>Dikarya</taxon>
        <taxon>Basidiomycota</taxon>
        <taxon>Agaricomycotina</taxon>
        <taxon>Agaricomycetes</taxon>
        <taxon>Agaricomycetidae</taxon>
        <taxon>Agaricales</taxon>
        <taxon>Marasmiineae</taxon>
        <taxon>Mycenaceae</taxon>
        <taxon>Mycena</taxon>
    </lineage>
</organism>
<evidence type="ECO:0008006" key="4">
    <source>
        <dbReference type="Google" id="ProtNLM"/>
    </source>
</evidence>
<dbReference type="EMBL" id="DF849661">
    <property type="protein sequence ID" value="GAT58359.1"/>
    <property type="molecule type" value="Genomic_DNA"/>
</dbReference>
<reference evidence="2" key="1">
    <citation type="submission" date="2014-09" db="EMBL/GenBank/DDBJ databases">
        <title>Genome sequence of the luminous mushroom Mycena chlorophos for searching fungal bioluminescence genes.</title>
        <authorList>
            <person name="Tanaka Y."/>
            <person name="Kasuga D."/>
            <person name="Oba Y."/>
            <person name="Hase S."/>
            <person name="Sato K."/>
            <person name="Oba Y."/>
            <person name="Sakakibara Y."/>
        </authorList>
    </citation>
    <scope>NUCLEOTIDE SEQUENCE</scope>
</reference>